<dbReference type="GO" id="GO:0046872">
    <property type="term" value="F:metal ion binding"/>
    <property type="evidence" value="ECO:0007669"/>
    <property type="project" value="UniProtKB-KW"/>
</dbReference>
<dbReference type="AlphaFoldDB" id="A0A523QG23"/>
<feature type="domain" description="F420-non-reducing hydrogenase iron-sulfur subunit D" evidence="5">
    <location>
        <begin position="1"/>
        <end position="120"/>
    </location>
</feature>
<evidence type="ECO:0000256" key="3">
    <source>
        <dbReference type="ARBA" id="ARBA00023004"/>
    </source>
</evidence>
<evidence type="ECO:0000256" key="1">
    <source>
        <dbReference type="ARBA" id="ARBA00022723"/>
    </source>
</evidence>
<dbReference type="InterPro" id="IPR036390">
    <property type="entry name" value="WH_DNA-bd_sf"/>
</dbReference>
<feature type="non-terminal residue" evidence="6">
    <location>
        <position position="1"/>
    </location>
</feature>
<reference evidence="6 7" key="1">
    <citation type="submission" date="2019-03" db="EMBL/GenBank/DDBJ databases">
        <title>Metabolic potential of uncultured bacteria and archaea associated with petroleum seepage in deep-sea sediments.</title>
        <authorList>
            <person name="Dong X."/>
            <person name="Hubert C."/>
        </authorList>
    </citation>
    <scope>NUCLEOTIDE SEQUENCE [LARGE SCALE GENOMIC DNA]</scope>
    <source>
        <strain evidence="6">E44_bin92</strain>
    </source>
</reference>
<proteinExistence type="predicted"/>
<dbReference type="GO" id="GO:0051536">
    <property type="term" value="F:iron-sulfur cluster binding"/>
    <property type="evidence" value="ECO:0007669"/>
    <property type="project" value="UniProtKB-KW"/>
</dbReference>
<accession>A0A523QG23</accession>
<sequence length="247" mass="27581">VAFLCNWCSYAGADMAGISRTQYLPNIRVVRVMCSGRVDPVFVLHAFLCGFDGVLVLGCHPGDCHYLTGNYHAEKKMNRLKKLLEIAGVATERLYLDWVSAAEGTRFGQVVDSFIERIRREGPLGKDSSLRQRLHAAELTVQNEKVRWLLGSELSLLEKGNVYGEKISPEELDAAENEVLRDEFSKSWLTLILEEKPASVREMAAIIDLSVETISSYLTELEEAGEVNLHGFEGRTAKYIKSRQVGG</sequence>
<keyword evidence="4" id="KW-0411">Iron-sulfur</keyword>
<keyword evidence="1" id="KW-0479">Metal-binding</keyword>
<evidence type="ECO:0000313" key="6">
    <source>
        <dbReference type="EMBL" id="TES84365.1"/>
    </source>
</evidence>
<evidence type="ECO:0000259" key="5">
    <source>
        <dbReference type="Pfam" id="PF02662"/>
    </source>
</evidence>
<keyword evidence="3" id="KW-0408">Iron</keyword>
<dbReference type="InterPro" id="IPR036388">
    <property type="entry name" value="WH-like_DNA-bd_sf"/>
</dbReference>
<dbReference type="GO" id="GO:0016491">
    <property type="term" value="F:oxidoreductase activity"/>
    <property type="evidence" value="ECO:0007669"/>
    <property type="project" value="UniProtKB-KW"/>
</dbReference>
<evidence type="ECO:0000256" key="2">
    <source>
        <dbReference type="ARBA" id="ARBA00023002"/>
    </source>
</evidence>
<dbReference type="Proteomes" id="UP000320781">
    <property type="component" value="Unassembled WGS sequence"/>
</dbReference>
<gene>
    <name evidence="6" type="ORF">E3J95_06765</name>
</gene>
<evidence type="ECO:0000313" key="7">
    <source>
        <dbReference type="Proteomes" id="UP000320781"/>
    </source>
</evidence>
<dbReference type="InterPro" id="IPR003813">
    <property type="entry name" value="MvhD/FlpD"/>
</dbReference>
<dbReference type="Pfam" id="PF02662">
    <property type="entry name" value="FlpD"/>
    <property type="match status" value="1"/>
</dbReference>
<dbReference type="SUPFAM" id="SSF46785">
    <property type="entry name" value="Winged helix' DNA-binding domain"/>
    <property type="match status" value="1"/>
</dbReference>
<evidence type="ECO:0000256" key="4">
    <source>
        <dbReference type="ARBA" id="ARBA00023014"/>
    </source>
</evidence>
<protein>
    <submittedName>
        <fullName evidence="6">Hydrogenase iron-sulfur subunit</fullName>
    </submittedName>
</protein>
<dbReference type="EMBL" id="SOKU01000334">
    <property type="protein sequence ID" value="TES84365.1"/>
    <property type="molecule type" value="Genomic_DNA"/>
</dbReference>
<keyword evidence="2" id="KW-0560">Oxidoreductase</keyword>
<name>A0A523QG23_UNCAE</name>
<organism evidence="6 7">
    <name type="scientific">Aerophobetes bacterium</name>
    <dbReference type="NCBI Taxonomy" id="2030807"/>
    <lineage>
        <taxon>Bacteria</taxon>
        <taxon>Candidatus Aerophobota</taxon>
    </lineage>
</organism>
<comment type="caution">
    <text evidence="6">The sequence shown here is derived from an EMBL/GenBank/DDBJ whole genome shotgun (WGS) entry which is preliminary data.</text>
</comment>
<dbReference type="Gene3D" id="1.10.10.10">
    <property type="entry name" value="Winged helix-like DNA-binding domain superfamily/Winged helix DNA-binding domain"/>
    <property type="match status" value="1"/>
</dbReference>